<dbReference type="Gene3D" id="3.40.50.300">
    <property type="entry name" value="P-loop containing nucleotide triphosphate hydrolases"/>
    <property type="match status" value="1"/>
</dbReference>
<accession>A0A378NWL1</accession>
<reference evidence="1 2" key="1">
    <citation type="submission" date="2018-06" db="EMBL/GenBank/DDBJ databases">
        <authorList>
            <consortium name="Pathogen Informatics"/>
            <person name="Doyle S."/>
        </authorList>
    </citation>
    <scope>NUCLEOTIDE SEQUENCE [LARGE SCALE GENOMIC DNA]</scope>
    <source>
        <strain evidence="1 2">NCTC10571</strain>
    </source>
</reference>
<gene>
    <name evidence="1" type="ORF">NCTC10571_02448</name>
</gene>
<proteinExistence type="predicted"/>
<evidence type="ECO:0000313" key="2">
    <source>
        <dbReference type="Proteomes" id="UP000255234"/>
    </source>
</evidence>
<keyword evidence="1" id="KW-0808">Transferase</keyword>
<dbReference type="InterPro" id="IPR027417">
    <property type="entry name" value="P-loop_NTPase"/>
</dbReference>
<dbReference type="Proteomes" id="UP000255234">
    <property type="component" value="Unassembled WGS sequence"/>
</dbReference>
<evidence type="ECO:0000313" key="1">
    <source>
        <dbReference type="EMBL" id="STY72256.1"/>
    </source>
</evidence>
<keyword evidence="1" id="KW-0418">Kinase</keyword>
<dbReference type="EMBL" id="UGPP01000001">
    <property type="protein sequence ID" value="STY72256.1"/>
    <property type="molecule type" value="Genomic_DNA"/>
</dbReference>
<dbReference type="Pfam" id="PF13189">
    <property type="entry name" value="Cytidylate_kin2"/>
    <property type="match status" value="1"/>
</dbReference>
<dbReference type="RefSeq" id="WP_115152289.1">
    <property type="nucleotide sequence ID" value="NZ_UGPP01000001.1"/>
</dbReference>
<protein>
    <submittedName>
        <fullName evidence="1">Cytidylate kinase</fullName>
    </submittedName>
</protein>
<dbReference type="AlphaFoldDB" id="A0A378NWL1"/>
<organism evidence="1 2">
    <name type="scientific">Megamonas hypermegale</name>
    <dbReference type="NCBI Taxonomy" id="158847"/>
    <lineage>
        <taxon>Bacteria</taxon>
        <taxon>Bacillati</taxon>
        <taxon>Bacillota</taxon>
        <taxon>Negativicutes</taxon>
        <taxon>Selenomonadales</taxon>
        <taxon>Selenomonadaceae</taxon>
        <taxon>Megamonas</taxon>
    </lineage>
</organism>
<dbReference type="STRING" id="1122216.GCA_000423385_00161"/>
<dbReference type="GO" id="GO:0016301">
    <property type="term" value="F:kinase activity"/>
    <property type="evidence" value="ECO:0007669"/>
    <property type="project" value="UniProtKB-KW"/>
</dbReference>
<sequence>MLITIGRQYGAGGREVAEILAKELQIPLYDRKLVALIAEHLEKGCKLEELNLTYTNLYGDESPYEHIFDNVVQDDDMFMFKPQSNAIKQLADYYKSGIFVGRCANYILNDYNAYSFFIVADDDFRTTRGQLVYHKSLSELKKEDQKRASYYNYYTGLNWGEPKDYDLIINVARTGIEGAVKVIKEYVANNPK</sequence>
<name>A0A378NWL1_9FIRM</name>